<accession>A0A2U2HM94</accession>
<protein>
    <submittedName>
        <fullName evidence="5">XRE family transcriptional regulator</fullName>
    </submittedName>
</protein>
<keyword evidence="6" id="KW-1185">Reference proteome</keyword>
<dbReference type="AlphaFoldDB" id="A0A2U2HM94"/>
<evidence type="ECO:0000259" key="4">
    <source>
        <dbReference type="PROSITE" id="PS50943"/>
    </source>
</evidence>
<dbReference type="InterPro" id="IPR011051">
    <property type="entry name" value="RmlC_Cupin_sf"/>
</dbReference>
<dbReference type="PANTHER" id="PTHR46797:SF23">
    <property type="entry name" value="HTH-TYPE TRANSCRIPTIONAL REGULATOR SUTR"/>
    <property type="match status" value="1"/>
</dbReference>
<dbReference type="CDD" id="cd02209">
    <property type="entry name" value="cupin_XRE_C"/>
    <property type="match status" value="1"/>
</dbReference>
<dbReference type="Gene3D" id="2.60.120.10">
    <property type="entry name" value="Jelly Rolls"/>
    <property type="match status" value="1"/>
</dbReference>
<dbReference type="GO" id="GO:0005829">
    <property type="term" value="C:cytosol"/>
    <property type="evidence" value="ECO:0007669"/>
    <property type="project" value="TreeGrafter"/>
</dbReference>
<evidence type="ECO:0000313" key="5">
    <source>
        <dbReference type="EMBL" id="PWF48613.1"/>
    </source>
</evidence>
<evidence type="ECO:0000313" key="6">
    <source>
        <dbReference type="Proteomes" id="UP000241421"/>
    </source>
</evidence>
<dbReference type="Gene3D" id="1.10.260.40">
    <property type="entry name" value="lambda repressor-like DNA-binding domains"/>
    <property type="match status" value="1"/>
</dbReference>
<keyword evidence="3" id="KW-0804">Transcription</keyword>
<dbReference type="SUPFAM" id="SSF51182">
    <property type="entry name" value="RmlC-like cupins"/>
    <property type="match status" value="1"/>
</dbReference>
<comment type="caution">
    <text evidence="5">The sequence shown here is derived from an EMBL/GenBank/DDBJ whole genome shotgun (WGS) entry which is preliminary data.</text>
</comment>
<reference evidence="5 6" key="1">
    <citation type="submission" date="2018-04" db="EMBL/GenBank/DDBJ databases">
        <title>Massilia violaceinigra sp. nov., a novel purple-pigmented bacterium isolated from Tianshan glacier, Xinjiang, China.</title>
        <authorList>
            <person name="Wang H."/>
        </authorList>
    </citation>
    <scope>NUCLEOTIDE SEQUENCE [LARGE SCALE GENOMIC DNA]</scope>
    <source>
        <strain evidence="5 6">B448-2</strain>
    </source>
</reference>
<dbReference type="InterPro" id="IPR013096">
    <property type="entry name" value="Cupin_2"/>
</dbReference>
<dbReference type="RefSeq" id="WP_106757442.1">
    <property type="nucleotide sequence ID" value="NZ_PXWF02000173.1"/>
</dbReference>
<gene>
    <name evidence="5" type="ORF">C7C56_010955</name>
</gene>
<name>A0A2U2HM94_9BURK</name>
<organism evidence="5 6">
    <name type="scientific">Massilia glaciei</name>
    <dbReference type="NCBI Taxonomy" id="1524097"/>
    <lineage>
        <taxon>Bacteria</taxon>
        <taxon>Pseudomonadati</taxon>
        <taxon>Pseudomonadota</taxon>
        <taxon>Betaproteobacteria</taxon>
        <taxon>Burkholderiales</taxon>
        <taxon>Oxalobacteraceae</taxon>
        <taxon>Telluria group</taxon>
        <taxon>Massilia</taxon>
    </lineage>
</organism>
<evidence type="ECO:0000256" key="1">
    <source>
        <dbReference type="ARBA" id="ARBA00023015"/>
    </source>
</evidence>
<dbReference type="GO" id="GO:0003677">
    <property type="term" value="F:DNA binding"/>
    <property type="evidence" value="ECO:0007669"/>
    <property type="project" value="UniProtKB-KW"/>
</dbReference>
<dbReference type="GO" id="GO:0003700">
    <property type="term" value="F:DNA-binding transcription factor activity"/>
    <property type="evidence" value="ECO:0007669"/>
    <property type="project" value="TreeGrafter"/>
</dbReference>
<feature type="domain" description="HTH cro/C1-type" evidence="4">
    <location>
        <begin position="17"/>
        <end position="71"/>
    </location>
</feature>
<dbReference type="Proteomes" id="UP000241421">
    <property type="component" value="Unassembled WGS sequence"/>
</dbReference>
<dbReference type="Pfam" id="PF01381">
    <property type="entry name" value="HTH_3"/>
    <property type="match status" value="1"/>
</dbReference>
<dbReference type="Pfam" id="PF07883">
    <property type="entry name" value="Cupin_2"/>
    <property type="match status" value="1"/>
</dbReference>
<dbReference type="SMART" id="SM00530">
    <property type="entry name" value="HTH_XRE"/>
    <property type="match status" value="1"/>
</dbReference>
<dbReference type="PROSITE" id="PS50943">
    <property type="entry name" value="HTH_CROC1"/>
    <property type="match status" value="1"/>
</dbReference>
<proteinExistence type="predicted"/>
<dbReference type="OrthoDB" id="73827at2"/>
<dbReference type="EMBL" id="PXWF02000173">
    <property type="protein sequence ID" value="PWF48613.1"/>
    <property type="molecule type" value="Genomic_DNA"/>
</dbReference>
<dbReference type="SUPFAM" id="SSF47413">
    <property type="entry name" value="lambda repressor-like DNA-binding domains"/>
    <property type="match status" value="1"/>
</dbReference>
<sequence length="200" mass="21276">MSETSPSALSSYLSQTLRALRAARVWSLERAARETGVSKAMLGQIERGESSPTIATLWKIATGFQCSLSAFLAPSAGQAPATLLRSASSLRGKPASDEMLLAPLFPYDAGLGFEMLELTLGPGYERLSDPHAAGVIEHVIVVRGAIEVLFDGGWQALAEGDAVRFAADRPHGYRNTGTLPALCHNLICYLGSTAPPIYFP</sequence>
<dbReference type="InterPro" id="IPR014710">
    <property type="entry name" value="RmlC-like_jellyroll"/>
</dbReference>
<dbReference type="PANTHER" id="PTHR46797">
    <property type="entry name" value="HTH-TYPE TRANSCRIPTIONAL REGULATOR"/>
    <property type="match status" value="1"/>
</dbReference>
<evidence type="ECO:0000256" key="2">
    <source>
        <dbReference type="ARBA" id="ARBA00023125"/>
    </source>
</evidence>
<dbReference type="InterPro" id="IPR001387">
    <property type="entry name" value="Cro/C1-type_HTH"/>
</dbReference>
<dbReference type="InterPro" id="IPR050807">
    <property type="entry name" value="TransReg_Diox_bact_type"/>
</dbReference>
<dbReference type="InterPro" id="IPR010982">
    <property type="entry name" value="Lambda_DNA-bd_dom_sf"/>
</dbReference>
<keyword evidence="1" id="KW-0805">Transcription regulation</keyword>
<dbReference type="CDD" id="cd00093">
    <property type="entry name" value="HTH_XRE"/>
    <property type="match status" value="1"/>
</dbReference>
<evidence type="ECO:0000256" key="3">
    <source>
        <dbReference type="ARBA" id="ARBA00023163"/>
    </source>
</evidence>
<keyword evidence="2" id="KW-0238">DNA-binding</keyword>